<evidence type="ECO:0000313" key="4">
    <source>
        <dbReference type="Proteomes" id="UP000215223"/>
    </source>
</evidence>
<keyword evidence="2" id="KW-0812">Transmembrane</keyword>
<dbReference type="AlphaFoldDB" id="A0A229SI42"/>
<accession>A0A229SI42</accession>
<dbReference type="RefSeq" id="WP_093932170.1">
    <property type="nucleotide sequence ID" value="NZ_JBHUSO010000003.1"/>
</dbReference>
<keyword evidence="4" id="KW-1185">Reference proteome</keyword>
<gene>
    <name evidence="3" type="ORF">CFP71_02360</name>
</gene>
<protein>
    <submittedName>
        <fullName evidence="3">Uncharacterized protein</fullName>
    </submittedName>
</protein>
<dbReference type="OrthoDB" id="9836252at2"/>
<feature type="transmembrane region" description="Helical" evidence="2">
    <location>
        <begin position="154"/>
        <end position="175"/>
    </location>
</feature>
<dbReference type="Proteomes" id="UP000215223">
    <property type="component" value="Unassembled WGS sequence"/>
</dbReference>
<keyword evidence="2" id="KW-1133">Transmembrane helix</keyword>
<evidence type="ECO:0000256" key="1">
    <source>
        <dbReference type="SAM" id="MobiDB-lite"/>
    </source>
</evidence>
<proteinExistence type="predicted"/>
<feature type="transmembrane region" description="Helical" evidence="2">
    <location>
        <begin position="187"/>
        <end position="206"/>
    </location>
</feature>
<comment type="caution">
    <text evidence="3">The sequence shown here is derived from an EMBL/GenBank/DDBJ whole genome shotgun (WGS) entry which is preliminary data.</text>
</comment>
<sequence>MTLNVKMNQLPRLSLWFWIRHPIQAYWIMFLVREAFRQNQIERDPNSLTNGERTAGNRAIEMSRKQAKQALRKINLLHKRQQAALDAAKRERRLATELHDRLCTPPTRTNSIVIPPLPLAEARSLLAEQRAKVKADIERGGTRHLDSPSKVRRATAYGLLGVDIIALFSVFSTVFNVDLSAPELKDLAITGGFSAIAALVLGQLAHSTGHQVWQSRVTTNELDTPQRDDPGQDEGEQGEQQQALTATNGEFPAPRLMLKAKMVSLGVVSVLSGFSILTRVVEEAEKIHQPLLGWVLGLLVAAAAIVAPWLVVIDEMRSGSVETRTIDALTKMVQDLDSQSSTYTDNAAKSEAEAANCQREAEGIRDEVALEDTPAANGAQKVIYMARSMHGAAGHIAAEPDESAGRTELGDFFRPPSNVLNDALSRMKPAT</sequence>
<evidence type="ECO:0000256" key="2">
    <source>
        <dbReference type="SAM" id="Phobius"/>
    </source>
</evidence>
<feature type="transmembrane region" description="Helical" evidence="2">
    <location>
        <begin position="293"/>
        <end position="313"/>
    </location>
</feature>
<feature type="region of interest" description="Disordered" evidence="1">
    <location>
        <begin position="217"/>
        <end position="243"/>
    </location>
</feature>
<reference evidence="3 4" key="1">
    <citation type="submission" date="2017-07" db="EMBL/GenBank/DDBJ databases">
        <title>Amycolatopsis thailandensis Genome sequencing and assembly.</title>
        <authorList>
            <person name="Kaur N."/>
            <person name="Mayilraj S."/>
        </authorList>
    </citation>
    <scope>NUCLEOTIDE SEQUENCE [LARGE SCALE GENOMIC DNA]</scope>
    <source>
        <strain evidence="3 4">JCM 16380</strain>
    </source>
</reference>
<name>A0A229SI42_9PSEU</name>
<feature type="transmembrane region" description="Helical" evidence="2">
    <location>
        <begin position="262"/>
        <end position="281"/>
    </location>
</feature>
<evidence type="ECO:0000313" key="3">
    <source>
        <dbReference type="EMBL" id="OXM58536.1"/>
    </source>
</evidence>
<keyword evidence="2" id="KW-0472">Membrane</keyword>
<dbReference type="EMBL" id="NMQT01000010">
    <property type="protein sequence ID" value="OXM58536.1"/>
    <property type="molecule type" value="Genomic_DNA"/>
</dbReference>
<organism evidence="3 4">
    <name type="scientific">Amycolatopsis thailandensis</name>
    <dbReference type="NCBI Taxonomy" id="589330"/>
    <lineage>
        <taxon>Bacteria</taxon>
        <taxon>Bacillati</taxon>
        <taxon>Actinomycetota</taxon>
        <taxon>Actinomycetes</taxon>
        <taxon>Pseudonocardiales</taxon>
        <taxon>Pseudonocardiaceae</taxon>
        <taxon>Amycolatopsis</taxon>
    </lineage>
</organism>